<dbReference type="FunFam" id="2.30.29.30:FF:000028">
    <property type="entry name" value="Talin 2"/>
    <property type="match status" value="1"/>
</dbReference>
<evidence type="ECO:0000256" key="6">
    <source>
        <dbReference type="ARBA" id="ARBA00022553"/>
    </source>
</evidence>
<dbReference type="Gene3D" id="3.10.20.90">
    <property type="entry name" value="Phosphatidylinositol 3-kinase Catalytic Subunit, Chain A, domain 1"/>
    <property type="match status" value="2"/>
</dbReference>
<keyword evidence="10" id="KW-0175">Coiled coil</keyword>
<dbReference type="CDD" id="cd10569">
    <property type="entry name" value="FERM_C_Talin"/>
    <property type="match status" value="1"/>
</dbReference>
<dbReference type="InterPro" id="IPR015009">
    <property type="entry name" value="Vinculin-bd_dom"/>
</dbReference>
<dbReference type="Pfam" id="PF25177">
    <property type="entry name" value="Talin_VBS2"/>
    <property type="match status" value="1"/>
</dbReference>
<proteinExistence type="predicted"/>
<dbReference type="GO" id="GO:0005886">
    <property type="term" value="C:plasma membrane"/>
    <property type="evidence" value="ECO:0007669"/>
    <property type="project" value="UniProtKB-SubCell"/>
</dbReference>
<dbReference type="GO" id="GO:0005925">
    <property type="term" value="C:focal adhesion"/>
    <property type="evidence" value="ECO:0007669"/>
    <property type="project" value="UniProtKB-SubCell"/>
</dbReference>
<feature type="domain" description="I/LWEQ" evidence="12">
    <location>
        <begin position="2383"/>
        <end position="2621"/>
    </location>
</feature>
<feature type="coiled-coil region" evidence="10">
    <location>
        <begin position="1073"/>
        <end position="1100"/>
    </location>
</feature>
<keyword evidence="9" id="KW-0206">Cytoskeleton</keyword>
<name>A0ABD2CE91_VESMC</name>
<dbReference type="Pfam" id="PF02174">
    <property type="entry name" value="IRS"/>
    <property type="match status" value="1"/>
</dbReference>
<dbReference type="PANTHER" id="PTHR19981:SF1">
    <property type="entry name" value="RHEA, ISOFORM B"/>
    <property type="match status" value="1"/>
</dbReference>
<dbReference type="InterPro" id="IPR002558">
    <property type="entry name" value="ILWEQ_dom"/>
</dbReference>
<evidence type="ECO:0000256" key="10">
    <source>
        <dbReference type="SAM" id="Coils"/>
    </source>
</evidence>
<dbReference type="Gene3D" id="1.20.120.230">
    <property type="entry name" value="Alpha-catenin/vinculin-like"/>
    <property type="match status" value="6"/>
</dbReference>
<dbReference type="FunFam" id="1.20.120.230:FF:000004">
    <property type="entry name" value="Talin 2"/>
    <property type="match status" value="1"/>
</dbReference>
<dbReference type="InterPro" id="IPR057346">
    <property type="entry name" value="Talin1/2_VBS2"/>
</dbReference>
<evidence type="ECO:0000259" key="11">
    <source>
        <dbReference type="PROSITE" id="PS50057"/>
    </source>
</evidence>
<accession>A0ABD2CE91</accession>
<evidence type="ECO:0000256" key="4">
    <source>
        <dbReference type="ARBA" id="ARBA00022475"/>
    </source>
</evidence>
<dbReference type="InterPro" id="IPR011993">
    <property type="entry name" value="PH-like_dom_sf"/>
</dbReference>
<dbReference type="PROSITE" id="PS50057">
    <property type="entry name" value="FERM_3"/>
    <property type="match status" value="1"/>
</dbReference>
<dbReference type="InterPro" id="IPR035963">
    <property type="entry name" value="FERM_2"/>
</dbReference>
<dbReference type="FunFam" id="1.20.120.230:FF:000002">
    <property type="entry name" value="Talin 2"/>
    <property type="match status" value="1"/>
</dbReference>
<keyword evidence="8" id="KW-0472">Membrane</keyword>
<feature type="coiled-coil region" evidence="10">
    <location>
        <begin position="1813"/>
        <end position="1840"/>
    </location>
</feature>
<dbReference type="SUPFAM" id="SSF50729">
    <property type="entry name" value="PH domain-like"/>
    <property type="match status" value="1"/>
</dbReference>
<dbReference type="PROSITE" id="PS00660">
    <property type="entry name" value="FERM_1"/>
    <property type="match status" value="1"/>
</dbReference>
<dbReference type="SUPFAM" id="SSF47031">
    <property type="entry name" value="Second domain of FERM"/>
    <property type="match status" value="1"/>
</dbReference>
<dbReference type="PANTHER" id="PTHR19981">
    <property type="entry name" value="TALIN"/>
    <property type="match status" value="1"/>
</dbReference>
<dbReference type="InterPro" id="IPR035964">
    <property type="entry name" value="I/LWEQ_dom_sf"/>
</dbReference>
<dbReference type="SMART" id="SM00307">
    <property type="entry name" value="ILWEQ"/>
    <property type="match status" value="1"/>
</dbReference>
<dbReference type="Gene3D" id="1.20.80.10">
    <property type="match status" value="1"/>
</dbReference>
<dbReference type="SUPFAM" id="SSF47220">
    <property type="entry name" value="alpha-catenin/vinculin-like"/>
    <property type="match status" value="5"/>
</dbReference>
<dbReference type="GO" id="GO:0030182">
    <property type="term" value="P:neuron differentiation"/>
    <property type="evidence" value="ECO:0007669"/>
    <property type="project" value="UniProtKB-ARBA"/>
</dbReference>
<dbReference type="Gene3D" id="1.20.1420.10">
    <property type="entry name" value="Talin, central domain"/>
    <property type="match status" value="7"/>
</dbReference>
<dbReference type="Pfam" id="PF09141">
    <property type="entry name" value="Talin_middle"/>
    <property type="match status" value="1"/>
</dbReference>
<dbReference type="InterPro" id="IPR019748">
    <property type="entry name" value="FERM_central"/>
</dbReference>
<dbReference type="InterPro" id="IPR015224">
    <property type="entry name" value="Talin_cent"/>
</dbReference>
<keyword evidence="7" id="KW-0965">Cell junction</keyword>
<dbReference type="Pfam" id="PF21692">
    <property type="entry name" value="Talin_R4"/>
    <property type="match status" value="1"/>
</dbReference>
<dbReference type="CDD" id="cd12150">
    <property type="entry name" value="talin-RS"/>
    <property type="match status" value="1"/>
</dbReference>
<dbReference type="FunFam" id="1.20.120.230:FF:000005">
    <property type="entry name" value="Talin 1"/>
    <property type="match status" value="1"/>
</dbReference>
<dbReference type="Pfam" id="PF21865">
    <property type="entry name" value="TLN1-like_RS"/>
    <property type="match status" value="2"/>
</dbReference>
<dbReference type="FunFam" id="1.20.1410.10:FF:000001">
    <property type="entry name" value="Talin 2"/>
    <property type="match status" value="1"/>
</dbReference>
<dbReference type="InterPro" id="IPR036723">
    <property type="entry name" value="Alpha-catenin/vinculin-like_sf"/>
</dbReference>
<dbReference type="Pfam" id="PF01608">
    <property type="entry name" value="I_LWEQ"/>
    <property type="match status" value="1"/>
</dbReference>
<gene>
    <name evidence="13" type="ORF">V1477_008882</name>
</gene>
<dbReference type="EMBL" id="JAYRBN010000056">
    <property type="protein sequence ID" value="KAL2743393.1"/>
    <property type="molecule type" value="Genomic_DNA"/>
</dbReference>
<comment type="caution">
    <text evidence="13">The sequence shown here is derived from an EMBL/GenBank/DDBJ whole genome shotgun (WGS) entry which is preliminary data.</text>
</comment>
<dbReference type="GO" id="GO:0005856">
    <property type="term" value="C:cytoskeleton"/>
    <property type="evidence" value="ECO:0007669"/>
    <property type="project" value="UniProtKB-SubCell"/>
</dbReference>
<dbReference type="InterPro" id="IPR002404">
    <property type="entry name" value="IRS_PTB"/>
</dbReference>
<dbReference type="SMART" id="SM00295">
    <property type="entry name" value="B41"/>
    <property type="match status" value="1"/>
</dbReference>
<dbReference type="InterPro" id="IPR000299">
    <property type="entry name" value="FERM_domain"/>
</dbReference>
<dbReference type="Pfam" id="PF16511">
    <property type="entry name" value="FERM_f0"/>
    <property type="match status" value="1"/>
</dbReference>
<dbReference type="PROSITE" id="PS50945">
    <property type="entry name" value="I_LWEQ"/>
    <property type="match status" value="1"/>
</dbReference>
<sequence length="2648" mass="284783">MATLSLRISIPEKNATKMMQFDPSTSVYDACRIIREKLAEASNMGQPKDYGLFFADEDVKKGVWLEPVRNLDYYILRNGDLLEYRRKLRTLRVRMLDGTLKTLLVDDSQPVANLMVVICTKIGITNHDEYSLVRELVDEETENQKPGNFGTLTLKRRKEDKGERDAKMDQLRKKLKTDDEVNWIDPSKTLREQGIDESETVLLRRKFFFSDQNIDSRDPVQLSLLYVQARDAILDGTHPVTQEKACIFAGIQCQIQFGDHKEDKHKPGFLDLKEFLPQSYVKVKGIEKKVFAEHKKHVGLSELDAKVLYTKTARSLSTYGVTFFLVKEKMKGKNKLVPRLLGVTKDSVLRLDEKTKEILKTWPLTTVRRWGASPNTFTLDFGDYSDQYYSVQTTEAEQILQLIAGYIDIILKKQKGKDHFGIEGDEGSTMVEDSVSPLKATIMQHETSNVGKGNVEAVSVAIPAVIRAGGDGARPYGTGHMGGAQYTTVSGQVNIAHAPPMVQQTKVTSVLSEPQRALLSTITAGHEVINIAETELSCKAQLPELGTDPASLKWIEQTIDTHKQNVGSQIAAMNAATAQVVTLTSGPADDVDHTAVGAAITTIATNLPEMTKGVRMIAALMEDESSGERLLDAARKLCSAFSDLLKATEPETKEPRQNLLNAASRVGEASHQVLTTIGEENDSNRELQDMLLALAKAVANTTAALVLKAKNIAATCEDSATQNRVISAATQCALATSQLVACAKVVAPTLHSPACQTQLMNAVREVTKAVEGLVEVCNETCNDENLLKELSTAASEVSRTLNDLLNHIKTATRGERAKESIQEGAVETILVATDKLFASTGDAGEMVRQARVVGQATAQLIQSIKGEAEKQTDPEQQRRLLAAAKILADATAKMVEAARQCTSSPHDAKMQDQLRQAAEELRTATTVAATPALRRKLIVRLEACAKQAASTATQCIAASSGAVHHNTNHASQEELNVECRLMAQHIPHLVAGVKGTQAQPDNPTAQLNLINAAEQFLQPGTAVIKAARAVLPTVTDQASAMQLNNTSQQLGSSLADLRSAVTRAREACGGLELDAAEELINSLKDELKEFYQAVEAASLRPLPEETTESTALRLGSTSKNVGYAMAQLLSAAKQGNENYTGSAARETASALKDLTYAVRGVAATSNQPETQKKVLMTADDVILRSLHLVQEARRALKNPDNPENEANLAAVAKDVSHSLNKCVSCLPGQRDVDDAIRTIDDMSQVLNMNEFPHTDKNYGQLQNDLNNAAANLNDASSNVVSSVRSPVQLASSSKQFSNAFGDLLGVGMEMASQTTVETRSQMVVSLKNVSMTSSKLLTTAKSVAADPSAPNAKNQLSAAARAVTDSINYLVDVCTSAAPGQNECDNAIRNIQSMASLLDNPSEPISDASYFECLEIVMEKSKSLGDGMTGIANHAKKSEHEQFSVAVRGVSSSICGLIEAAAQAAYLVGVSDPTSVAGKPGLVDQAQFLRAAQAIHTGCQSLGNPTSTQQQVLSAATMIAKHTSALCNACRQASSKTSNPVAKRHFVQSAKDVANSTASLVKEIKALDQNYSEINREKCAEATKPLLEAVDNLCTFASSPEFASQPAKISVAARAAQEPITSAGKAIIGGSCAMVQVAKSLAISPKDPPTWQLLANNSKNVSDSIKSLVASIRDKAPGQKECEAAIEKLSARIRELDTASLSAVSQALVPRRDNTVQGFTDQMESSASELREKLEPLRNAAKYEAENVGHSVNQVALYCEPLVSCAIGAASNMVHSKQQMVLLDQTKTVAESALQLIYVTKESGGNPNATSLHAEVDETVESMKDALHELQNTLETISTSNGIVTGLIDTISRAMVRLEDHRMSTIDTVDSYVDYQTRMVEAAKEIARLAQEMVCTVKVNLMLNKPFFRQSTKSSTDVARLGPLAVDISHKYTQLARDTSGASAAASNADVSTRLRTGVQELGQTCIDIVRAAGTCQMSLGDVYTQREVAEHSKIVTEKVSQVLAALQAGSRGTQACINAASTVSGIIGDLDTTIMFATAGTLHAENEGDTFADHRENILKTAKALVEDTKTLVAGAASSQEQLAVAAQNAVSTIVQLAEVVKYGAASLGSQNPEAQVMLINAVKDVASALGDLIHATKAASGKPINDPSMAHLKDSAKVLEQQLQQQFVPLSDFGGSDSDWFVSDQEEELIRLLSVSESNQPAQPTSDLVMVTNVTSLLKTVKAVEDEHTRGTRALESTIEAIAQEIRALSTSEGQRSNVTPEELVRCTKSITISTAKAVAAGNSCKQDDIIAAANMGRKSISDMLMICKGAAYNCAETAELRDRTLQAGHDVAMNYRELLQAILQIASRSGDAKHTLPPISRKIAQSVTELVAVAELLKGNDWVDPDDPTVIAENELLGAAASIDAAAKKLASLRPRRSIQEANEDMNFDDMILEAAKSIAAATSALIKAASAAQRELIATGKVSRTPLTSSDDGQWSEGLISAARMVAAATHSLVESANALVQGVSSEEKLISSAKQVASSTAQLLVACKVKADPDSDSTKRLQAAGNAVKRATDNLVRAAQQAIQQEEDRSLILNRRMVGGIAQEINARSEVLRIERELEEARGRLTAIRQAKYKGSSLSYIQEREMSYEKCTRTFDKNYVVQM</sequence>
<dbReference type="FunFam" id="1.20.1420.10:FF:000002">
    <property type="entry name" value="Talin 2"/>
    <property type="match status" value="1"/>
</dbReference>
<evidence type="ECO:0000313" key="14">
    <source>
        <dbReference type="Proteomes" id="UP001607303"/>
    </source>
</evidence>
<evidence type="ECO:0000256" key="1">
    <source>
        <dbReference type="ARBA" id="ARBA00004245"/>
    </source>
</evidence>
<dbReference type="FunFam" id="1.20.80.10:FF:000007">
    <property type="entry name" value="Talin 2"/>
    <property type="match status" value="1"/>
</dbReference>
<dbReference type="Gene3D" id="2.30.29.30">
    <property type="entry name" value="Pleckstrin-homology domain (PH domain)/Phosphotyrosine-binding domain (PTB)"/>
    <property type="match status" value="1"/>
</dbReference>
<feature type="coiled-coil region" evidence="10">
    <location>
        <begin position="2546"/>
        <end position="2616"/>
    </location>
</feature>
<feature type="domain" description="FERM" evidence="11">
    <location>
        <begin position="89"/>
        <end position="414"/>
    </location>
</feature>
<evidence type="ECO:0000256" key="7">
    <source>
        <dbReference type="ARBA" id="ARBA00022949"/>
    </source>
</evidence>
<dbReference type="InterPro" id="IPR036476">
    <property type="entry name" value="Talin_cent_sf"/>
</dbReference>
<dbReference type="Pfam" id="PF21896">
    <property type="entry name" value="Talin_IBS2B"/>
    <property type="match status" value="4"/>
</dbReference>
<dbReference type="InterPro" id="IPR037438">
    <property type="entry name" value="Talin1/2-RS"/>
</dbReference>
<evidence type="ECO:0000256" key="5">
    <source>
        <dbReference type="ARBA" id="ARBA00022490"/>
    </source>
</evidence>
<evidence type="ECO:0000259" key="12">
    <source>
        <dbReference type="PROSITE" id="PS50945"/>
    </source>
</evidence>
<dbReference type="CDD" id="cd17090">
    <property type="entry name" value="FERM_F1_TLN"/>
    <property type="match status" value="1"/>
</dbReference>
<dbReference type="CDD" id="cd14473">
    <property type="entry name" value="FERM_B-lobe"/>
    <property type="match status" value="1"/>
</dbReference>
<dbReference type="Gene3D" id="1.20.1410.10">
    <property type="entry name" value="I/LWEQ domain"/>
    <property type="match status" value="1"/>
</dbReference>
<dbReference type="SMART" id="SM01244">
    <property type="entry name" value="IRS"/>
    <property type="match status" value="1"/>
</dbReference>
<dbReference type="InterPro" id="IPR019747">
    <property type="entry name" value="FERM_CS"/>
</dbReference>
<dbReference type="InterPro" id="IPR014352">
    <property type="entry name" value="FERM/acyl-CoA-bd_prot_sf"/>
</dbReference>
<dbReference type="Proteomes" id="UP001607303">
    <property type="component" value="Unassembled WGS sequence"/>
</dbReference>
<dbReference type="InterPro" id="IPR054082">
    <property type="entry name" value="Talin_IBS2B"/>
</dbReference>
<keyword evidence="14" id="KW-1185">Reference proteome</keyword>
<dbReference type="InterPro" id="IPR054060">
    <property type="entry name" value="TLN1-like_RS"/>
</dbReference>
<keyword evidence="4" id="KW-1003">Cell membrane</keyword>
<organism evidence="13 14">
    <name type="scientific">Vespula maculifrons</name>
    <name type="common">Eastern yellow jacket</name>
    <name type="synonym">Wasp</name>
    <dbReference type="NCBI Taxonomy" id="7453"/>
    <lineage>
        <taxon>Eukaryota</taxon>
        <taxon>Metazoa</taxon>
        <taxon>Ecdysozoa</taxon>
        <taxon>Arthropoda</taxon>
        <taxon>Hexapoda</taxon>
        <taxon>Insecta</taxon>
        <taxon>Pterygota</taxon>
        <taxon>Neoptera</taxon>
        <taxon>Endopterygota</taxon>
        <taxon>Hymenoptera</taxon>
        <taxon>Apocrita</taxon>
        <taxon>Aculeata</taxon>
        <taxon>Vespoidea</taxon>
        <taxon>Vespidae</taxon>
        <taxon>Vespinae</taxon>
        <taxon>Vespula</taxon>
    </lineage>
</organism>
<evidence type="ECO:0000313" key="13">
    <source>
        <dbReference type="EMBL" id="KAL2743393.1"/>
    </source>
</evidence>
<comment type="subcellular location">
    <subcellularLocation>
        <location evidence="2">Cell junction</location>
        <location evidence="2">Focal adhesion</location>
    </subcellularLocation>
    <subcellularLocation>
        <location evidence="3">Cell membrane</location>
        <topology evidence="3">Peripheral membrane protein</topology>
        <orientation evidence="3">Cytoplasmic side</orientation>
    </subcellularLocation>
    <subcellularLocation>
        <location evidence="1">Cytoplasm</location>
        <location evidence="1">Cytoskeleton</location>
    </subcellularLocation>
</comment>
<protein>
    <submittedName>
        <fullName evidence="13">Talin-1 isoform X1</fullName>
    </submittedName>
</protein>
<evidence type="ECO:0000256" key="2">
    <source>
        <dbReference type="ARBA" id="ARBA00004246"/>
    </source>
</evidence>
<dbReference type="InterPro" id="IPR019749">
    <property type="entry name" value="Band_41_domain"/>
</dbReference>
<dbReference type="SUPFAM" id="SSF109885">
    <property type="entry name" value="I/LWEQ domain"/>
    <property type="match status" value="4"/>
</dbReference>
<dbReference type="InterPro" id="IPR032425">
    <property type="entry name" value="FERM_f0"/>
</dbReference>
<keyword evidence="5" id="KW-0963">Cytoplasm</keyword>
<dbReference type="GO" id="GO:0009887">
    <property type="term" value="P:animal organ morphogenesis"/>
    <property type="evidence" value="ECO:0007669"/>
    <property type="project" value="UniProtKB-ARBA"/>
</dbReference>
<dbReference type="FunFam" id="1.20.1420.10:FF:000012">
    <property type="entry name" value="Rhea, isoform B"/>
    <property type="match status" value="1"/>
</dbReference>
<evidence type="ECO:0000256" key="8">
    <source>
        <dbReference type="ARBA" id="ARBA00023136"/>
    </source>
</evidence>
<dbReference type="CDD" id="cd17089">
    <property type="entry name" value="FERM_F0_TLN"/>
    <property type="match status" value="1"/>
</dbReference>
<keyword evidence="6" id="KW-0597">Phosphoprotein</keyword>
<evidence type="ECO:0000256" key="3">
    <source>
        <dbReference type="ARBA" id="ARBA00004413"/>
    </source>
</evidence>
<dbReference type="Pfam" id="PF08913">
    <property type="entry name" value="VBS"/>
    <property type="match status" value="1"/>
</dbReference>
<dbReference type="InterPro" id="IPR049108">
    <property type="entry name" value="Talin_R4"/>
</dbReference>
<evidence type="ECO:0000256" key="9">
    <source>
        <dbReference type="ARBA" id="ARBA00023212"/>
    </source>
</evidence>
<dbReference type="FunFam" id="1.20.120.230:FF:000003">
    <property type="entry name" value="Talin 2"/>
    <property type="match status" value="1"/>
</dbReference>
<dbReference type="SUPFAM" id="SSF109880">
    <property type="entry name" value="A middle domain of Talin 1"/>
    <property type="match status" value="1"/>
</dbReference>
<reference evidence="13 14" key="1">
    <citation type="journal article" date="2024" name="Ann. Entomol. Soc. Am.">
        <title>Genomic analyses of the southern and eastern yellowjacket wasps (Hymenoptera: Vespidae) reveal evolutionary signatures of social life.</title>
        <authorList>
            <person name="Catto M.A."/>
            <person name="Caine P.B."/>
            <person name="Orr S.E."/>
            <person name="Hunt B.G."/>
            <person name="Goodisman M.A.D."/>
        </authorList>
    </citation>
    <scope>NUCLEOTIDE SEQUENCE [LARGE SCALE GENOMIC DNA]</scope>
    <source>
        <strain evidence="13">232</strain>
        <tissue evidence="13">Head and thorax</tissue>
    </source>
</reference>